<dbReference type="CDD" id="cd00048">
    <property type="entry name" value="DSRM_SF"/>
    <property type="match status" value="1"/>
</dbReference>
<evidence type="ECO:0000256" key="1">
    <source>
        <dbReference type="PROSITE-ProRule" id="PRU00266"/>
    </source>
</evidence>
<keyword evidence="5" id="KW-1185">Reference proteome</keyword>
<dbReference type="SMART" id="SM00358">
    <property type="entry name" value="DSRM"/>
    <property type="match status" value="1"/>
</dbReference>
<gene>
    <name evidence="4" type="ORF">CVT24_005075</name>
</gene>
<evidence type="ECO:0000259" key="3">
    <source>
        <dbReference type="PROSITE" id="PS50137"/>
    </source>
</evidence>
<feature type="domain" description="DRBM" evidence="3">
    <location>
        <begin position="7"/>
        <end position="73"/>
    </location>
</feature>
<protein>
    <recommendedName>
        <fullName evidence="3">DRBM domain-containing protein</fullName>
    </recommendedName>
</protein>
<comment type="caution">
    <text evidence="4">The sequence shown here is derived from an EMBL/GenBank/DDBJ whole genome shotgun (WGS) entry which is preliminary data.</text>
</comment>
<evidence type="ECO:0000313" key="4">
    <source>
        <dbReference type="EMBL" id="PPQ68188.1"/>
    </source>
</evidence>
<dbReference type="SUPFAM" id="SSF54768">
    <property type="entry name" value="dsRNA-binding domain-like"/>
    <property type="match status" value="1"/>
</dbReference>
<feature type="compositionally biased region" description="Polar residues" evidence="2">
    <location>
        <begin position="25"/>
        <end position="35"/>
    </location>
</feature>
<evidence type="ECO:0000256" key="2">
    <source>
        <dbReference type="SAM" id="MobiDB-lite"/>
    </source>
</evidence>
<dbReference type="Pfam" id="PF00035">
    <property type="entry name" value="dsrm"/>
    <property type="match status" value="1"/>
</dbReference>
<dbReference type="GO" id="GO:0003723">
    <property type="term" value="F:RNA binding"/>
    <property type="evidence" value="ECO:0007669"/>
    <property type="project" value="UniProtKB-UniRule"/>
</dbReference>
<organism evidence="4 5">
    <name type="scientific">Panaeolus cyanescens</name>
    <dbReference type="NCBI Taxonomy" id="181874"/>
    <lineage>
        <taxon>Eukaryota</taxon>
        <taxon>Fungi</taxon>
        <taxon>Dikarya</taxon>
        <taxon>Basidiomycota</taxon>
        <taxon>Agaricomycotina</taxon>
        <taxon>Agaricomycetes</taxon>
        <taxon>Agaricomycetidae</taxon>
        <taxon>Agaricales</taxon>
        <taxon>Agaricineae</taxon>
        <taxon>Galeropsidaceae</taxon>
        <taxon>Panaeolus</taxon>
    </lineage>
</organism>
<dbReference type="Proteomes" id="UP000284842">
    <property type="component" value="Unassembled WGS sequence"/>
</dbReference>
<accession>A0A409VPM2</accession>
<dbReference type="InterPro" id="IPR014720">
    <property type="entry name" value="dsRBD_dom"/>
</dbReference>
<evidence type="ECO:0000313" key="5">
    <source>
        <dbReference type="Proteomes" id="UP000284842"/>
    </source>
</evidence>
<dbReference type="Gene3D" id="3.30.160.20">
    <property type="match status" value="1"/>
</dbReference>
<sequence>MPRINKDPINQLNNLAQQKGIKINPQFSSSGTQNNEEWTVDIEFDGTNYTGKGSSKPEAKKVAAIKILKDHGYT</sequence>
<dbReference type="EMBL" id="NHTK01006013">
    <property type="protein sequence ID" value="PPQ68188.1"/>
    <property type="molecule type" value="Genomic_DNA"/>
</dbReference>
<dbReference type="PROSITE" id="PS50137">
    <property type="entry name" value="DS_RBD"/>
    <property type="match status" value="1"/>
</dbReference>
<name>A0A409VPM2_9AGAR</name>
<feature type="region of interest" description="Disordered" evidence="2">
    <location>
        <begin position="1"/>
        <end position="35"/>
    </location>
</feature>
<reference evidence="4 5" key="1">
    <citation type="journal article" date="2018" name="Evol. Lett.">
        <title>Horizontal gene cluster transfer increased hallucinogenic mushroom diversity.</title>
        <authorList>
            <person name="Reynolds H.T."/>
            <person name="Vijayakumar V."/>
            <person name="Gluck-Thaler E."/>
            <person name="Korotkin H.B."/>
            <person name="Matheny P.B."/>
            <person name="Slot J.C."/>
        </authorList>
    </citation>
    <scope>NUCLEOTIDE SEQUENCE [LARGE SCALE GENOMIC DNA]</scope>
    <source>
        <strain evidence="4 5">2629</strain>
    </source>
</reference>
<keyword evidence="1" id="KW-0694">RNA-binding</keyword>
<proteinExistence type="predicted"/>
<dbReference type="InParanoid" id="A0A409VPM2"/>
<dbReference type="OrthoDB" id="112668at2759"/>
<feature type="compositionally biased region" description="Polar residues" evidence="2">
    <location>
        <begin position="8"/>
        <end position="17"/>
    </location>
</feature>
<dbReference type="AlphaFoldDB" id="A0A409VPM2"/>